<dbReference type="InterPro" id="IPR036305">
    <property type="entry name" value="RGS_sf"/>
</dbReference>
<dbReference type="Pfam" id="PF00615">
    <property type="entry name" value="RGS"/>
    <property type="match status" value="1"/>
</dbReference>
<keyword evidence="3" id="KW-1185">Reference proteome</keyword>
<dbReference type="SUPFAM" id="SSF48097">
    <property type="entry name" value="Regulator of G-protein signaling, RGS"/>
    <property type="match status" value="1"/>
</dbReference>
<evidence type="ECO:0000313" key="3">
    <source>
        <dbReference type="Proteomes" id="UP000594454"/>
    </source>
</evidence>
<evidence type="ECO:0000313" key="2">
    <source>
        <dbReference type="EMBL" id="CAD7078838.1"/>
    </source>
</evidence>
<dbReference type="InterPro" id="IPR052246">
    <property type="entry name" value="Cell_Polariz_PKAAnc"/>
</dbReference>
<dbReference type="InParanoid" id="A0A7R8UDL8"/>
<dbReference type="PANTHER" id="PTHR13155:SF1">
    <property type="entry name" value="A-KINASE ANCHOR PROTEIN 10, MITOCHONDRIAL"/>
    <property type="match status" value="1"/>
</dbReference>
<name>A0A7R8UDL8_HERIL</name>
<dbReference type="InterPro" id="IPR016137">
    <property type="entry name" value="RGS"/>
</dbReference>
<proteinExistence type="predicted"/>
<dbReference type="FunFam" id="1.10.167.10:FF:000005">
    <property type="entry name" value="Putative A-kinase anchor protein 10 mitochondrial"/>
    <property type="match status" value="1"/>
</dbReference>
<dbReference type="GO" id="GO:0005886">
    <property type="term" value="C:plasma membrane"/>
    <property type="evidence" value="ECO:0007669"/>
    <property type="project" value="TreeGrafter"/>
</dbReference>
<dbReference type="Gene3D" id="1.10.167.10">
    <property type="entry name" value="Regulator of G-protein Signalling 4, domain 2"/>
    <property type="match status" value="1"/>
</dbReference>
<sequence length="318" mass="36494">MDILTNSSLTIVDILYSESALFYFMEYLEQECKRNCLDFWMAATNFRRHYKSLSAGFSKADAQNDAMVLYDKYFSLQASCPLRISDSVRSHIEESICADNDDVAECFDLPLRIIEGYFNKYYFNDFLSSPLFAKYLNELRTRIDDNEDPDLTSQKALKRRTRHRKTLSDCTGDNTKCIRKSFISQQNTLLAMESTRPKGKTTNLPSGDMQIDSRLLTNPDLLWHRKNCATNGPLTFGRVDSMGRYERDFEPSNISEDKWSLTTGGNRLKNAVRKLVNLPEDKVQEEIAWQVAEMIVKDVTNITLGSSDSNVQNDNVPI</sequence>
<protein>
    <recommendedName>
        <fullName evidence="1">RGS domain-containing protein</fullName>
    </recommendedName>
</protein>
<dbReference type="GO" id="GO:0008104">
    <property type="term" value="P:intracellular protein localization"/>
    <property type="evidence" value="ECO:0007669"/>
    <property type="project" value="TreeGrafter"/>
</dbReference>
<dbReference type="Proteomes" id="UP000594454">
    <property type="component" value="Chromosome 1"/>
</dbReference>
<dbReference type="SMART" id="SM00315">
    <property type="entry name" value="RGS"/>
    <property type="match status" value="1"/>
</dbReference>
<dbReference type="InterPro" id="IPR044926">
    <property type="entry name" value="RGS_subdomain_2"/>
</dbReference>
<gene>
    <name evidence="2" type="ORF">HERILL_LOCUS2086</name>
</gene>
<dbReference type="GO" id="GO:0005739">
    <property type="term" value="C:mitochondrion"/>
    <property type="evidence" value="ECO:0007669"/>
    <property type="project" value="TreeGrafter"/>
</dbReference>
<feature type="domain" description="RGS" evidence="1">
    <location>
        <begin position="10"/>
        <end position="136"/>
    </location>
</feature>
<dbReference type="PANTHER" id="PTHR13155">
    <property type="entry name" value="A-KINASE ANCHOR PROTEINS"/>
    <property type="match status" value="1"/>
</dbReference>
<reference evidence="2 3" key="1">
    <citation type="submission" date="2020-11" db="EMBL/GenBank/DDBJ databases">
        <authorList>
            <person name="Wallbank WR R."/>
            <person name="Pardo Diaz C."/>
            <person name="Kozak K."/>
            <person name="Martin S."/>
            <person name="Jiggins C."/>
            <person name="Moest M."/>
            <person name="Warren A I."/>
            <person name="Generalovic N T."/>
            <person name="Byers J.R.P. K."/>
            <person name="Montejo-Kovacevich G."/>
            <person name="Yen C E."/>
        </authorList>
    </citation>
    <scope>NUCLEOTIDE SEQUENCE [LARGE SCALE GENOMIC DNA]</scope>
</reference>
<dbReference type="EMBL" id="LR899009">
    <property type="protein sequence ID" value="CAD7078838.1"/>
    <property type="molecule type" value="Genomic_DNA"/>
</dbReference>
<evidence type="ECO:0000259" key="1">
    <source>
        <dbReference type="PROSITE" id="PS50132"/>
    </source>
</evidence>
<organism evidence="2 3">
    <name type="scientific">Hermetia illucens</name>
    <name type="common">Black soldier fly</name>
    <dbReference type="NCBI Taxonomy" id="343691"/>
    <lineage>
        <taxon>Eukaryota</taxon>
        <taxon>Metazoa</taxon>
        <taxon>Ecdysozoa</taxon>
        <taxon>Arthropoda</taxon>
        <taxon>Hexapoda</taxon>
        <taxon>Insecta</taxon>
        <taxon>Pterygota</taxon>
        <taxon>Neoptera</taxon>
        <taxon>Endopterygota</taxon>
        <taxon>Diptera</taxon>
        <taxon>Brachycera</taxon>
        <taxon>Stratiomyomorpha</taxon>
        <taxon>Stratiomyidae</taxon>
        <taxon>Hermetiinae</taxon>
        <taxon>Hermetia</taxon>
    </lineage>
</organism>
<dbReference type="OrthoDB" id="5584247at2759"/>
<accession>A0A7R8UDL8</accession>
<dbReference type="PROSITE" id="PS50132">
    <property type="entry name" value="RGS"/>
    <property type="match status" value="1"/>
</dbReference>
<dbReference type="AlphaFoldDB" id="A0A7R8UDL8"/>